<evidence type="ECO:0000313" key="9">
    <source>
        <dbReference type="Proteomes" id="UP001152049"/>
    </source>
</evidence>
<dbReference type="PIRSF" id="PIRSF000189">
    <property type="entry name" value="D-aa_oxidase"/>
    <property type="match status" value="1"/>
</dbReference>
<dbReference type="SUPFAM" id="SSF51971">
    <property type="entry name" value="Nucleotide-binding domain"/>
    <property type="match status" value="1"/>
</dbReference>
<keyword evidence="5" id="KW-0560">Oxidoreductase</keyword>
<feature type="binding site" evidence="6">
    <location>
        <position position="327"/>
    </location>
    <ligand>
        <name>D-dopa</name>
        <dbReference type="ChEBI" id="CHEBI:149689"/>
    </ligand>
</feature>
<keyword evidence="3" id="KW-0285">Flavoprotein</keyword>
<dbReference type="AlphaFoldDB" id="A0A9W8RRV6"/>
<sequence length="355" mass="38982">MGKITVVGAGVVGMAVASMLSRAHEVTIVARNLPGDGESLDWASPWAGAVFLGLDGSTPSEQKMQRDSFAYLWSLAITDPESSVRRIEMQDYQDSTTLDKIWYRDLMPEFRVMSQEELPKGVILGMSCESGTSMLFFLLKSLTILRTDKTVVLTPTTFLPWLAKRLKKSGVTFLRQSVNSLADLKGLGHDVLVNATGCGSKFLRDVADQNVQQVRGQTILVKTDYNKIMMRHGKDYTYVIPRLDGTAILGGIKQVNNTDPVVDVDLRNDILRRVHENAPEVFKDQKVENVEIVRDNVGIRPARTGGVRVEKEVTGGQNIVHAYGTGGGGYVFSFGVARAAGTLVNDYLFTPPAKL</sequence>
<dbReference type="PANTHER" id="PTHR11530:SF11">
    <property type="entry name" value="D-ASPARTATE OXIDASE"/>
    <property type="match status" value="1"/>
</dbReference>
<evidence type="ECO:0000256" key="2">
    <source>
        <dbReference type="ARBA" id="ARBA00006730"/>
    </source>
</evidence>
<dbReference type="GO" id="GO:0003884">
    <property type="term" value="F:D-amino-acid oxidase activity"/>
    <property type="evidence" value="ECO:0007669"/>
    <property type="project" value="InterPro"/>
</dbReference>
<dbReference type="PANTHER" id="PTHR11530">
    <property type="entry name" value="D-AMINO ACID OXIDASE"/>
    <property type="match status" value="1"/>
</dbReference>
<feature type="binding site" evidence="6">
    <location>
        <position position="232"/>
    </location>
    <ligand>
        <name>D-dopa</name>
        <dbReference type="ChEBI" id="CHEBI:149689"/>
    </ligand>
</feature>
<dbReference type="SUPFAM" id="SSF54373">
    <property type="entry name" value="FAD-linked reductases, C-terminal domain"/>
    <property type="match status" value="1"/>
</dbReference>
<evidence type="ECO:0000256" key="5">
    <source>
        <dbReference type="ARBA" id="ARBA00023002"/>
    </source>
</evidence>
<evidence type="ECO:0000256" key="3">
    <source>
        <dbReference type="ARBA" id="ARBA00022630"/>
    </source>
</evidence>
<organism evidence="8 9">
    <name type="scientific">Fusarium torreyae</name>
    <dbReference type="NCBI Taxonomy" id="1237075"/>
    <lineage>
        <taxon>Eukaryota</taxon>
        <taxon>Fungi</taxon>
        <taxon>Dikarya</taxon>
        <taxon>Ascomycota</taxon>
        <taxon>Pezizomycotina</taxon>
        <taxon>Sordariomycetes</taxon>
        <taxon>Hypocreomycetidae</taxon>
        <taxon>Hypocreales</taxon>
        <taxon>Nectriaceae</taxon>
        <taxon>Fusarium</taxon>
    </lineage>
</organism>
<dbReference type="Gene3D" id="3.40.50.720">
    <property type="entry name" value="NAD(P)-binding Rossmann-like Domain"/>
    <property type="match status" value="1"/>
</dbReference>
<dbReference type="PROSITE" id="PS00677">
    <property type="entry name" value="DAO"/>
    <property type="match status" value="1"/>
</dbReference>
<evidence type="ECO:0000256" key="6">
    <source>
        <dbReference type="PIRSR" id="PIRSR000189-1"/>
    </source>
</evidence>
<protein>
    <recommendedName>
        <fullName evidence="7">FAD dependent oxidoreductase domain-containing protein</fullName>
    </recommendedName>
</protein>
<feature type="domain" description="FAD dependent oxidoreductase" evidence="7">
    <location>
        <begin position="4"/>
        <end position="340"/>
    </location>
</feature>
<dbReference type="Pfam" id="PF01266">
    <property type="entry name" value="DAO"/>
    <property type="match status" value="1"/>
</dbReference>
<evidence type="ECO:0000313" key="8">
    <source>
        <dbReference type="EMBL" id="KAJ4250912.1"/>
    </source>
</evidence>
<keyword evidence="4 6" id="KW-0274">FAD</keyword>
<evidence type="ECO:0000256" key="4">
    <source>
        <dbReference type="ARBA" id="ARBA00022827"/>
    </source>
</evidence>
<comment type="cofactor">
    <cofactor evidence="1 6">
        <name>FAD</name>
        <dbReference type="ChEBI" id="CHEBI:57692"/>
    </cofactor>
</comment>
<evidence type="ECO:0000259" key="7">
    <source>
        <dbReference type="Pfam" id="PF01266"/>
    </source>
</evidence>
<dbReference type="Proteomes" id="UP001152049">
    <property type="component" value="Unassembled WGS sequence"/>
</dbReference>
<proteinExistence type="inferred from homology"/>
<dbReference type="InterPro" id="IPR006181">
    <property type="entry name" value="D-amino_acid_oxidase_CS"/>
</dbReference>
<dbReference type="InterPro" id="IPR023209">
    <property type="entry name" value="DAO"/>
</dbReference>
<dbReference type="OrthoDB" id="2015447at2759"/>
<reference evidence="8" key="1">
    <citation type="submission" date="2022-09" db="EMBL/GenBank/DDBJ databases">
        <title>Fusarium specimens isolated from Avocado Roots.</title>
        <authorList>
            <person name="Stajich J."/>
            <person name="Roper C."/>
            <person name="Heimlech-Rivalta G."/>
        </authorList>
    </citation>
    <scope>NUCLEOTIDE SEQUENCE</scope>
    <source>
        <strain evidence="8">CF00136</strain>
    </source>
</reference>
<dbReference type="GO" id="GO:0005737">
    <property type="term" value="C:cytoplasm"/>
    <property type="evidence" value="ECO:0007669"/>
    <property type="project" value="TreeGrafter"/>
</dbReference>
<feature type="binding site" evidence="6">
    <location>
        <position position="178"/>
    </location>
    <ligand>
        <name>FAD</name>
        <dbReference type="ChEBI" id="CHEBI:57692"/>
    </ligand>
</feature>
<comment type="similarity">
    <text evidence="2">Belongs to the DAMOX/DASOX family.</text>
</comment>
<dbReference type="InterPro" id="IPR006076">
    <property type="entry name" value="FAD-dep_OxRdtase"/>
</dbReference>
<dbReference type="GO" id="GO:0019478">
    <property type="term" value="P:D-amino acid catabolic process"/>
    <property type="evidence" value="ECO:0007669"/>
    <property type="project" value="TreeGrafter"/>
</dbReference>
<feature type="binding site" evidence="6">
    <location>
        <position position="196"/>
    </location>
    <ligand>
        <name>FAD</name>
        <dbReference type="ChEBI" id="CHEBI:57692"/>
    </ligand>
</feature>
<evidence type="ECO:0000256" key="1">
    <source>
        <dbReference type="ARBA" id="ARBA00001974"/>
    </source>
</evidence>
<feature type="binding site" evidence="6">
    <location>
        <position position="300"/>
    </location>
    <ligand>
        <name>D-dopa</name>
        <dbReference type="ChEBI" id="CHEBI:149689"/>
    </ligand>
</feature>
<name>A0A9W8RRV6_9HYPO</name>
<keyword evidence="9" id="KW-1185">Reference proteome</keyword>
<dbReference type="EMBL" id="JAOQAZ010000029">
    <property type="protein sequence ID" value="KAJ4250912.1"/>
    <property type="molecule type" value="Genomic_DNA"/>
</dbReference>
<dbReference type="Gene3D" id="3.30.9.10">
    <property type="entry name" value="D-Amino Acid Oxidase, subunit A, domain 2"/>
    <property type="match status" value="1"/>
</dbReference>
<gene>
    <name evidence="8" type="ORF">NW762_011562</name>
</gene>
<dbReference type="GO" id="GO:0071949">
    <property type="term" value="F:FAD binding"/>
    <property type="evidence" value="ECO:0007669"/>
    <property type="project" value="InterPro"/>
</dbReference>
<accession>A0A9W8RRV6</accession>
<comment type="caution">
    <text evidence="8">The sequence shown here is derived from an EMBL/GenBank/DDBJ whole genome shotgun (WGS) entry which is preliminary data.</text>
</comment>